<feature type="domain" description="Capsule synthesis protein CapA" evidence="2">
    <location>
        <begin position="15"/>
        <end position="296"/>
    </location>
</feature>
<name>A0ABZ1KIC4_STRAH</name>
<dbReference type="RefSeq" id="WP_405446352.1">
    <property type="nucleotide sequence ID" value="NZ_CP108164.1"/>
</dbReference>
<keyword evidence="4" id="KW-1185">Reference proteome</keyword>
<sequence>MPDGRPPTKPEGPVTLFLAGDVMLGRGIDQILSHPGDPALREDYVHDARDYIALAEAVNGPVPRPVDPAWPWGEALPVLARAAPDARLINLETAVTADGGFAPGKAVHYRMHPANLPCLAAARPDVCVLANNHVLDFGPAGLADTLDSLAAAGLRTAGAGPDATAAWRPAAVPLRTGGRVLVLAFGMPSSGIPHDWAATADRPGVALAAGPTTAAALDFADRLRHHRRPGDIVVASVHWGPNWGYTVTRDEVRFAHALVDAGADIVHGHSSHHPRPPEIYRDRLVLYGCGDLVDDYEGIGGYESYRDDLRLLYLVSAEPGTGRLTGVRLVPLRARRMRLEHATAADTAWLRTVLDTHARRHATRVDHGPDGTLTVRPLR</sequence>
<dbReference type="InterPro" id="IPR019079">
    <property type="entry name" value="Capsule_synth_CapA"/>
</dbReference>
<dbReference type="GeneID" id="97280486"/>
<dbReference type="PANTHER" id="PTHR33393">
    <property type="entry name" value="POLYGLUTAMINE SYNTHESIS ACCESSORY PROTEIN RV0574C-RELATED"/>
    <property type="match status" value="1"/>
</dbReference>
<evidence type="ECO:0000313" key="4">
    <source>
        <dbReference type="Proteomes" id="UP001622557"/>
    </source>
</evidence>
<evidence type="ECO:0000259" key="2">
    <source>
        <dbReference type="SMART" id="SM00854"/>
    </source>
</evidence>
<organism evidence="3 4">
    <name type="scientific">Streptomyces achromogenes</name>
    <dbReference type="NCBI Taxonomy" id="67255"/>
    <lineage>
        <taxon>Bacteria</taxon>
        <taxon>Bacillati</taxon>
        <taxon>Actinomycetota</taxon>
        <taxon>Actinomycetes</taxon>
        <taxon>Kitasatosporales</taxon>
        <taxon>Streptomycetaceae</taxon>
        <taxon>Streptomyces</taxon>
    </lineage>
</organism>
<dbReference type="Pfam" id="PF09587">
    <property type="entry name" value="PGA_cap"/>
    <property type="match status" value="1"/>
</dbReference>
<accession>A0ABZ1KIC4</accession>
<protein>
    <submittedName>
        <fullName evidence="3">CapA family protein</fullName>
    </submittedName>
</protein>
<dbReference type="Gene3D" id="3.60.21.10">
    <property type="match status" value="1"/>
</dbReference>
<dbReference type="SUPFAM" id="SSF56300">
    <property type="entry name" value="Metallo-dependent phosphatases"/>
    <property type="match status" value="1"/>
</dbReference>
<dbReference type="InterPro" id="IPR052169">
    <property type="entry name" value="CW_Biosynth-Accessory"/>
</dbReference>
<evidence type="ECO:0000256" key="1">
    <source>
        <dbReference type="ARBA" id="ARBA00005662"/>
    </source>
</evidence>
<dbReference type="PANTHER" id="PTHR33393:SF11">
    <property type="entry name" value="POLYGLUTAMINE SYNTHESIS ACCESSORY PROTEIN RV0574C-RELATED"/>
    <property type="match status" value="1"/>
</dbReference>
<dbReference type="EMBL" id="CP108164">
    <property type="protein sequence ID" value="WTQ80371.1"/>
    <property type="molecule type" value="Genomic_DNA"/>
</dbReference>
<dbReference type="InterPro" id="IPR029052">
    <property type="entry name" value="Metallo-depent_PP-like"/>
</dbReference>
<comment type="similarity">
    <text evidence="1">Belongs to the CapA family.</text>
</comment>
<dbReference type="Proteomes" id="UP001622557">
    <property type="component" value="Chromosome"/>
</dbReference>
<gene>
    <name evidence="3" type="ORF">OG350_08645</name>
</gene>
<dbReference type="SMART" id="SM00854">
    <property type="entry name" value="PGA_cap"/>
    <property type="match status" value="1"/>
</dbReference>
<reference evidence="3 4" key="1">
    <citation type="submission" date="2022-10" db="EMBL/GenBank/DDBJ databases">
        <title>The complete genomes of actinobacterial strains from the NBC collection.</title>
        <authorList>
            <person name="Joergensen T.S."/>
            <person name="Alvarez Arevalo M."/>
            <person name="Sterndorff E.B."/>
            <person name="Faurdal D."/>
            <person name="Vuksanovic O."/>
            <person name="Mourched A.-S."/>
            <person name="Charusanti P."/>
            <person name="Shaw S."/>
            <person name="Blin K."/>
            <person name="Weber T."/>
        </authorList>
    </citation>
    <scope>NUCLEOTIDE SEQUENCE [LARGE SCALE GENOMIC DNA]</scope>
    <source>
        <strain evidence="3 4">NBC_00156</strain>
    </source>
</reference>
<proteinExistence type="inferred from homology"/>
<dbReference type="CDD" id="cd07381">
    <property type="entry name" value="MPP_CapA"/>
    <property type="match status" value="1"/>
</dbReference>
<evidence type="ECO:0000313" key="3">
    <source>
        <dbReference type="EMBL" id="WTQ80371.1"/>
    </source>
</evidence>